<feature type="region of interest" description="Disordered" evidence="1">
    <location>
        <begin position="1"/>
        <end position="34"/>
    </location>
</feature>
<organism evidence="2">
    <name type="scientific">Rhizophora mucronata</name>
    <name type="common">Asiatic mangrove</name>
    <dbReference type="NCBI Taxonomy" id="61149"/>
    <lineage>
        <taxon>Eukaryota</taxon>
        <taxon>Viridiplantae</taxon>
        <taxon>Streptophyta</taxon>
        <taxon>Embryophyta</taxon>
        <taxon>Tracheophyta</taxon>
        <taxon>Spermatophyta</taxon>
        <taxon>Magnoliopsida</taxon>
        <taxon>eudicotyledons</taxon>
        <taxon>Gunneridae</taxon>
        <taxon>Pentapetalae</taxon>
        <taxon>rosids</taxon>
        <taxon>fabids</taxon>
        <taxon>Malpighiales</taxon>
        <taxon>Rhizophoraceae</taxon>
        <taxon>Rhizophora</taxon>
    </lineage>
</organism>
<name>A0A2P2JQV4_RHIMU</name>
<feature type="compositionally biased region" description="Polar residues" evidence="1">
    <location>
        <begin position="21"/>
        <end position="34"/>
    </location>
</feature>
<feature type="compositionally biased region" description="Basic residues" evidence="1">
    <location>
        <begin position="1"/>
        <end position="17"/>
    </location>
</feature>
<accession>A0A2P2JQV4</accession>
<dbReference type="EMBL" id="GGEC01015364">
    <property type="protein sequence ID" value="MBW95847.1"/>
    <property type="molecule type" value="Transcribed_RNA"/>
</dbReference>
<dbReference type="AlphaFoldDB" id="A0A2P2JQV4"/>
<reference evidence="2" key="1">
    <citation type="submission" date="2018-02" db="EMBL/GenBank/DDBJ databases">
        <title>Rhizophora mucronata_Transcriptome.</title>
        <authorList>
            <person name="Meera S.P."/>
            <person name="Sreeshan A."/>
            <person name="Augustine A."/>
        </authorList>
    </citation>
    <scope>NUCLEOTIDE SEQUENCE</scope>
    <source>
        <tissue evidence="2">Leaf</tissue>
    </source>
</reference>
<proteinExistence type="predicted"/>
<protein>
    <submittedName>
        <fullName evidence="2">Uncharacterized protein</fullName>
    </submittedName>
</protein>
<evidence type="ECO:0000256" key="1">
    <source>
        <dbReference type="SAM" id="MobiDB-lite"/>
    </source>
</evidence>
<evidence type="ECO:0000313" key="2">
    <source>
        <dbReference type="EMBL" id="MBW95847.1"/>
    </source>
</evidence>
<sequence length="34" mass="3822">MAQIKTHKEKKTKKSKAKASCTSRQSHHGTNQNV</sequence>